<keyword evidence="4" id="KW-0680">Restriction system</keyword>
<sequence length="444" mass="49282">MSGAAEDNPLEVVEICAGAGGQSLGLERAGFRHRLAVELDGHAARTLRHNLVKVLGYKEKEAEDTVCVGDVADPRVWNPDEHKDVDLLAGGVPCPPFSIAGKQLGASDERDLFAWAVELCGRMRPKALLLENVKGLSGNRFTAYRQHVLDRLQEYGYIAEWRLLQADQFGVSQLRPRFVLIALQQEYAAYFHWPEPYAERPQTVGELLRDLMAEGDWSDEKLNAWVNRANSIAPTIVGGSKKHGGADLGPTRAKAAWAAMGIDGKGVSDYPPGPRNPRVEGVEFPMLTNQMVARIQGWHGSEFADWEFLGGKTAQYRQIGNAFPPPVAKALGCAIRKALLKEGKPRPLVETSKVALDPVYKVLRDRKRPITVEQLVVALAVHGTLLEQPEVERRLVHLGHDFELIQKQRANGEIAFLLGDFKAFLGQDDHQRHELFAQHRSRIS</sequence>
<reference evidence="9" key="1">
    <citation type="journal article" date="2019" name="Int. J. Syst. Evol. Microbiol.">
        <title>The Global Catalogue of Microorganisms (GCM) 10K type strain sequencing project: providing services to taxonomists for standard genome sequencing and annotation.</title>
        <authorList>
            <consortium name="The Broad Institute Genomics Platform"/>
            <consortium name="The Broad Institute Genome Sequencing Center for Infectious Disease"/>
            <person name="Wu L."/>
            <person name="Ma J."/>
        </authorList>
    </citation>
    <scope>NUCLEOTIDE SEQUENCE [LARGE SCALE GENOMIC DNA]</scope>
    <source>
        <strain evidence="9">KLKA75</strain>
    </source>
</reference>
<feature type="active site" evidence="5">
    <location>
        <position position="94"/>
    </location>
</feature>
<comment type="similarity">
    <text evidence="5 6">Belongs to the class I-like SAM-binding methyltransferase superfamily. C5-methyltransferase family.</text>
</comment>
<dbReference type="PROSITE" id="PS00095">
    <property type="entry name" value="C5_MTASE_2"/>
    <property type="match status" value="1"/>
</dbReference>
<dbReference type="PANTHER" id="PTHR10629:SF52">
    <property type="entry name" value="DNA (CYTOSINE-5)-METHYLTRANSFERASE 1"/>
    <property type="match status" value="1"/>
</dbReference>
<protein>
    <recommendedName>
        <fullName evidence="7">Cytosine-specific methyltransferase</fullName>
        <ecNumber evidence="7">2.1.1.37</ecNumber>
    </recommendedName>
</protein>
<evidence type="ECO:0000256" key="3">
    <source>
        <dbReference type="ARBA" id="ARBA00022691"/>
    </source>
</evidence>
<dbReference type="Gene3D" id="3.40.50.150">
    <property type="entry name" value="Vaccinia Virus protein VP39"/>
    <property type="match status" value="2"/>
</dbReference>
<dbReference type="EMBL" id="JBHSIT010000019">
    <property type="protein sequence ID" value="MFC4913726.1"/>
    <property type="molecule type" value="Genomic_DNA"/>
</dbReference>
<evidence type="ECO:0000256" key="4">
    <source>
        <dbReference type="ARBA" id="ARBA00022747"/>
    </source>
</evidence>
<evidence type="ECO:0000256" key="5">
    <source>
        <dbReference type="PROSITE-ProRule" id="PRU01016"/>
    </source>
</evidence>
<keyword evidence="1 5" id="KW-0489">Methyltransferase</keyword>
<dbReference type="NCBIfam" id="TIGR00675">
    <property type="entry name" value="dcm"/>
    <property type="match status" value="1"/>
</dbReference>
<evidence type="ECO:0000313" key="9">
    <source>
        <dbReference type="Proteomes" id="UP001595872"/>
    </source>
</evidence>
<evidence type="ECO:0000313" key="8">
    <source>
        <dbReference type="EMBL" id="MFC4913726.1"/>
    </source>
</evidence>
<dbReference type="Proteomes" id="UP001595872">
    <property type="component" value="Unassembled WGS sequence"/>
</dbReference>
<dbReference type="InterPro" id="IPR050390">
    <property type="entry name" value="C5-Methyltransferase"/>
</dbReference>
<evidence type="ECO:0000256" key="1">
    <source>
        <dbReference type="ARBA" id="ARBA00022603"/>
    </source>
</evidence>
<dbReference type="PRINTS" id="PR00105">
    <property type="entry name" value="C5METTRFRASE"/>
</dbReference>
<dbReference type="InterPro" id="IPR031303">
    <property type="entry name" value="C5_meth_CS"/>
</dbReference>
<dbReference type="RefSeq" id="WP_378264919.1">
    <property type="nucleotide sequence ID" value="NZ_JBHSIT010000019.1"/>
</dbReference>
<evidence type="ECO:0000256" key="2">
    <source>
        <dbReference type="ARBA" id="ARBA00022679"/>
    </source>
</evidence>
<keyword evidence="2 5" id="KW-0808">Transferase</keyword>
<keyword evidence="3 5" id="KW-0949">S-adenosyl-L-methionine</keyword>
<dbReference type="PANTHER" id="PTHR10629">
    <property type="entry name" value="CYTOSINE-SPECIFIC METHYLTRANSFERASE"/>
    <property type="match status" value="1"/>
</dbReference>
<dbReference type="InterPro" id="IPR029063">
    <property type="entry name" value="SAM-dependent_MTases_sf"/>
</dbReference>
<dbReference type="PROSITE" id="PS51679">
    <property type="entry name" value="SAM_MT_C5"/>
    <property type="match status" value="1"/>
</dbReference>
<proteinExistence type="inferred from homology"/>
<dbReference type="InterPro" id="IPR001525">
    <property type="entry name" value="C5_MeTfrase"/>
</dbReference>
<evidence type="ECO:0000256" key="6">
    <source>
        <dbReference type="RuleBase" id="RU000416"/>
    </source>
</evidence>
<dbReference type="GO" id="GO:0032259">
    <property type="term" value="P:methylation"/>
    <property type="evidence" value="ECO:0007669"/>
    <property type="project" value="UniProtKB-KW"/>
</dbReference>
<dbReference type="PROSITE" id="PS00094">
    <property type="entry name" value="C5_MTASE_1"/>
    <property type="match status" value="1"/>
</dbReference>
<organism evidence="8 9">
    <name type="scientific">Actinomadura gamaensis</name>
    <dbReference type="NCBI Taxonomy" id="1763541"/>
    <lineage>
        <taxon>Bacteria</taxon>
        <taxon>Bacillati</taxon>
        <taxon>Actinomycetota</taxon>
        <taxon>Actinomycetes</taxon>
        <taxon>Streptosporangiales</taxon>
        <taxon>Thermomonosporaceae</taxon>
        <taxon>Actinomadura</taxon>
    </lineage>
</organism>
<keyword evidence="9" id="KW-1185">Reference proteome</keyword>
<name>A0ABV9UB91_9ACTN</name>
<accession>A0ABV9UB91</accession>
<gene>
    <name evidence="8" type="ORF">ACFPCY_41000</name>
</gene>
<comment type="catalytic activity">
    <reaction evidence="7">
        <text>a 2'-deoxycytidine in DNA + S-adenosyl-L-methionine = a 5-methyl-2'-deoxycytidine in DNA + S-adenosyl-L-homocysteine + H(+)</text>
        <dbReference type="Rhea" id="RHEA:13681"/>
        <dbReference type="Rhea" id="RHEA-COMP:11369"/>
        <dbReference type="Rhea" id="RHEA-COMP:11370"/>
        <dbReference type="ChEBI" id="CHEBI:15378"/>
        <dbReference type="ChEBI" id="CHEBI:57856"/>
        <dbReference type="ChEBI" id="CHEBI:59789"/>
        <dbReference type="ChEBI" id="CHEBI:85452"/>
        <dbReference type="ChEBI" id="CHEBI:85454"/>
        <dbReference type="EC" id="2.1.1.37"/>
    </reaction>
</comment>
<dbReference type="EC" id="2.1.1.37" evidence="7"/>
<comment type="caution">
    <text evidence="8">The sequence shown here is derived from an EMBL/GenBank/DDBJ whole genome shotgun (WGS) entry which is preliminary data.</text>
</comment>
<dbReference type="SUPFAM" id="SSF53335">
    <property type="entry name" value="S-adenosyl-L-methionine-dependent methyltransferases"/>
    <property type="match status" value="1"/>
</dbReference>
<dbReference type="Pfam" id="PF00145">
    <property type="entry name" value="DNA_methylase"/>
    <property type="match status" value="1"/>
</dbReference>
<evidence type="ECO:0000256" key="7">
    <source>
        <dbReference type="RuleBase" id="RU000417"/>
    </source>
</evidence>
<dbReference type="GO" id="GO:0003886">
    <property type="term" value="F:DNA (cytosine-5-)-methyltransferase activity"/>
    <property type="evidence" value="ECO:0007669"/>
    <property type="project" value="UniProtKB-EC"/>
</dbReference>
<dbReference type="InterPro" id="IPR018117">
    <property type="entry name" value="C5_DNA_meth_AS"/>
</dbReference>